<evidence type="ECO:0000256" key="1">
    <source>
        <dbReference type="ARBA" id="ARBA00008532"/>
    </source>
</evidence>
<evidence type="ECO:0000256" key="3">
    <source>
        <dbReference type="PIRSR" id="PIRSR633199-1"/>
    </source>
</evidence>
<dbReference type="PANTHER" id="PTHR12737">
    <property type="entry name" value="DIMETHYLARGININE DIMETHYLAMINOHYDROLASE"/>
    <property type="match status" value="1"/>
</dbReference>
<name>A0A1F5WPT5_9BACT</name>
<comment type="caution">
    <text evidence="4">The sequence shown here is derived from an EMBL/GenBank/DDBJ whole genome shotgun (WGS) entry which is preliminary data.</text>
</comment>
<accession>A0A1F5WPT5</accession>
<dbReference type="EMBL" id="MFHI01000038">
    <property type="protein sequence ID" value="OGF77614.1"/>
    <property type="molecule type" value="Genomic_DNA"/>
</dbReference>
<dbReference type="InterPro" id="IPR033199">
    <property type="entry name" value="DDAH-like"/>
</dbReference>
<evidence type="ECO:0000313" key="4">
    <source>
        <dbReference type="EMBL" id="OGF77614.1"/>
    </source>
</evidence>
<dbReference type="Gene3D" id="3.75.10.10">
    <property type="entry name" value="L-arginine/glycine Amidinotransferase, Chain A"/>
    <property type="match status" value="1"/>
</dbReference>
<reference evidence="4 5" key="1">
    <citation type="journal article" date="2016" name="Nat. Commun.">
        <title>Thousands of microbial genomes shed light on interconnected biogeochemical processes in an aquifer system.</title>
        <authorList>
            <person name="Anantharaman K."/>
            <person name="Brown C.T."/>
            <person name="Hug L.A."/>
            <person name="Sharon I."/>
            <person name="Castelle C.J."/>
            <person name="Probst A.J."/>
            <person name="Thomas B.C."/>
            <person name="Singh A."/>
            <person name="Wilkins M.J."/>
            <person name="Karaoz U."/>
            <person name="Brodie E.L."/>
            <person name="Williams K.H."/>
            <person name="Hubbard S.S."/>
            <person name="Banfield J.F."/>
        </authorList>
    </citation>
    <scope>NUCLEOTIDE SEQUENCE [LARGE SCALE GENOMIC DNA]</scope>
</reference>
<dbReference type="GO" id="GO:0016597">
    <property type="term" value="F:amino acid binding"/>
    <property type="evidence" value="ECO:0007669"/>
    <property type="project" value="TreeGrafter"/>
</dbReference>
<gene>
    <name evidence="4" type="ORF">A2W54_00165</name>
</gene>
<dbReference type="AlphaFoldDB" id="A0A1F5WPT5"/>
<evidence type="ECO:0000256" key="2">
    <source>
        <dbReference type="ARBA" id="ARBA00022801"/>
    </source>
</evidence>
<dbReference type="Proteomes" id="UP000178425">
    <property type="component" value="Unassembled WGS sequence"/>
</dbReference>
<sequence length="271" mass="31059">MPKAEPKKVLMCEPRYFTIAYDINPHMKRTLEKGRKVRNGIALKQWSALRDIYLQEGYEVVYIEPVKDLPDLIFTANAGLVHKKTVVLSKFAHSERRQETPYVKKWFSDNDYKIVEIPYFFEGAGDALFWKDVLIGGYGFRSEDIGVMCAADFIEKEPVLLKLVNEDFYHLDTCFCPMGERALFYPTAFDAASMRDLEKVGELIEVGDKDACSFVCNGVYLEIKPTPKFIVNDISRKLEKKLEKLGIMIVNNKTSEFMLSGGSNRCLSLFL</sequence>
<feature type="active site" description="Proton donor" evidence="3">
    <location>
        <position position="170"/>
    </location>
</feature>
<dbReference type="GO" id="GO:0016403">
    <property type="term" value="F:dimethylargininase activity"/>
    <property type="evidence" value="ECO:0007669"/>
    <property type="project" value="TreeGrafter"/>
</dbReference>
<dbReference type="GO" id="GO:0006525">
    <property type="term" value="P:arginine metabolic process"/>
    <property type="evidence" value="ECO:0007669"/>
    <property type="project" value="TreeGrafter"/>
</dbReference>
<dbReference type="SUPFAM" id="SSF55909">
    <property type="entry name" value="Pentein"/>
    <property type="match status" value="1"/>
</dbReference>
<evidence type="ECO:0000313" key="5">
    <source>
        <dbReference type="Proteomes" id="UP000178425"/>
    </source>
</evidence>
<organism evidence="4 5">
    <name type="scientific">Candidatus Giovannonibacteria bacterium RIFCSPHIGHO2_02_43_13</name>
    <dbReference type="NCBI Taxonomy" id="1798330"/>
    <lineage>
        <taxon>Bacteria</taxon>
        <taxon>Candidatus Giovannoniibacteriota</taxon>
    </lineage>
</organism>
<dbReference type="Pfam" id="PF19420">
    <property type="entry name" value="DDAH_eukar"/>
    <property type="match status" value="1"/>
</dbReference>
<feature type="active site" description="Nucleophile" evidence="3">
    <location>
        <position position="266"/>
    </location>
</feature>
<comment type="similarity">
    <text evidence="1">Belongs to the DDAH family.</text>
</comment>
<dbReference type="GO" id="GO:0045429">
    <property type="term" value="P:positive regulation of nitric oxide biosynthetic process"/>
    <property type="evidence" value="ECO:0007669"/>
    <property type="project" value="TreeGrafter"/>
</dbReference>
<proteinExistence type="inferred from homology"/>
<keyword evidence="2" id="KW-0378">Hydrolase</keyword>
<protein>
    <recommendedName>
        <fullName evidence="6">Amidinotransferase</fullName>
    </recommendedName>
</protein>
<evidence type="ECO:0008006" key="6">
    <source>
        <dbReference type="Google" id="ProtNLM"/>
    </source>
</evidence>
<dbReference type="GO" id="GO:0000052">
    <property type="term" value="P:citrulline metabolic process"/>
    <property type="evidence" value="ECO:0007669"/>
    <property type="project" value="TreeGrafter"/>
</dbReference>
<dbReference type="PANTHER" id="PTHR12737:SF9">
    <property type="entry name" value="DIMETHYLARGININASE"/>
    <property type="match status" value="1"/>
</dbReference>